<dbReference type="PANTHER" id="PTHR34300">
    <property type="entry name" value="QUEUOSINE PRECURSOR TRANSPORTER-RELATED"/>
    <property type="match status" value="1"/>
</dbReference>
<keyword evidence="1" id="KW-0812">Transmembrane</keyword>
<organism evidence="2 3">
    <name type="scientific">Gleimia coleocanis DSM 15436</name>
    <dbReference type="NCBI Taxonomy" id="525245"/>
    <lineage>
        <taxon>Bacteria</taxon>
        <taxon>Bacillati</taxon>
        <taxon>Actinomycetota</taxon>
        <taxon>Actinomycetes</taxon>
        <taxon>Actinomycetales</taxon>
        <taxon>Actinomycetaceae</taxon>
        <taxon>Gleimia</taxon>
    </lineage>
</organism>
<dbReference type="NCBIfam" id="TIGR00697">
    <property type="entry name" value="queuosine precursor transporter"/>
    <property type="match status" value="1"/>
</dbReference>
<comment type="subcellular location">
    <subcellularLocation>
        <location evidence="1">Cell membrane</location>
        <topology evidence="1">Multi-pass membrane protein</topology>
    </subcellularLocation>
</comment>
<dbReference type="GO" id="GO:0005886">
    <property type="term" value="C:plasma membrane"/>
    <property type="evidence" value="ECO:0007669"/>
    <property type="project" value="UniProtKB-SubCell"/>
</dbReference>
<proteinExistence type="inferred from homology"/>
<keyword evidence="1" id="KW-0813">Transport</keyword>
<dbReference type="STRING" id="525245.HMPREF0044_0490"/>
<keyword evidence="1" id="KW-1003">Cell membrane</keyword>
<dbReference type="AlphaFoldDB" id="C0VZA0"/>
<dbReference type="Proteomes" id="UP000010301">
    <property type="component" value="Unassembled WGS sequence"/>
</dbReference>
<comment type="similarity">
    <text evidence="1">Belongs to the vitamin uptake transporter (VUT/ECF) (TC 2.A.88) family. Q precursor transporter subfamily.</text>
</comment>
<feature type="transmembrane region" description="Helical" evidence="1">
    <location>
        <begin position="151"/>
        <end position="176"/>
    </location>
</feature>
<dbReference type="Pfam" id="PF02592">
    <property type="entry name" value="Vut_1"/>
    <property type="match status" value="1"/>
</dbReference>
<feature type="transmembrane region" description="Helical" evidence="1">
    <location>
        <begin position="115"/>
        <end position="139"/>
    </location>
</feature>
<feature type="transmembrane region" description="Helical" evidence="1">
    <location>
        <begin position="42"/>
        <end position="64"/>
    </location>
</feature>
<dbReference type="OrthoDB" id="9805479at2"/>
<dbReference type="RefSeq" id="WP_006547487.1">
    <property type="nucleotide sequence ID" value="NZ_DS999546.1"/>
</dbReference>
<keyword evidence="1" id="KW-0472">Membrane</keyword>
<protein>
    <recommendedName>
        <fullName evidence="1">Probable queuosine precursor transporter</fullName>
        <shortName evidence="1">Q precursor transporter</shortName>
    </recommendedName>
</protein>
<dbReference type="InterPro" id="IPR003744">
    <property type="entry name" value="YhhQ"/>
</dbReference>
<dbReference type="PANTHER" id="PTHR34300:SF2">
    <property type="entry name" value="QUEUOSINE PRECURSOR TRANSPORTER-RELATED"/>
    <property type="match status" value="1"/>
</dbReference>
<reference evidence="2 3" key="1">
    <citation type="submission" date="2009-01" db="EMBL/GenBank/DDBJ databases">
        <authorList>
            <person name="Qin X."/>
            <person name="Bachman B."/>
            <person name="Battles P."/>
            <person name="Bell A."/>
            <person name="Bess C."/>
            <person name="Bickham C."/>
            <person name="Chaboub L."/>
            <person name="Chen D."/>
            <person name="Coyle M."/>
            <person name="Deiros D.R."/>
            <person name="Dinh H."/>
            <person name="Forbes L."/>
            <person name="Fowler G."/>
            <person name="Francisco L."/>
            <person name="Fu Q."/>
            <person name="Gubbala S."/>
            <person name="Hale W."/>
            <person name="Han Y."/>
            <person name="Hemphill L."/>
            <person name="Highlander S.K."/>
            <person name="Hirani K."/>
            <person name="Hogues M."/>
            <person name="Jackson L."/>
            <person name="Jakkamsetti A."/>
            <person name="Javaid M."/>
            <person name="Jiang H."/>
            <person name="Korchina V."/>
            <person name="Kovar C."/>
            <person name="Lara F."/>
            <person name="Lee S."/>
            <person name="Mata R."/>
            <person name="Mathew T."/>
            <person name="Moen C."/>
            <person name="Morales K."/>
            <person name="Munidasa M."/>
            <person name="Nazareth L."/>
            <person name="Ngo R."/>
            <person name="Nguyen L."/>
            <person name="Okwuonu G."/>
            <person name="Ongeri F."/>
            <person name="Patil S."/>
            <person name="Petrosino J."/>
            <person name="Pham C."/>
            <person name="Pham P."/>
            <person name="Pu L.-L."/>
            <person name="Puazo M."/>
            <person name="Raj R."/>
            <person name="Reid J."/>
            <person name="Rouhana J."/>
            <person name="Saada N."/>
            <person name="Shang Y."/>
            <person name="Simmons D."/>
            <person name="Thornton R."/>
            <person name="Warren J."/>
            <person name="Weissenberger G."/>
            <person name="Zhang J."/>
            <person name="Zhang L."/>
            <person name="Zhou C."/>
            <person name="Zhu D."/>
            <person name="Muzny D."/>
            <person name="Worley K."/>
            <person name="Gibbs R."/>
        </authorList>
    </citation>
    <scope>NUCLEOTIDE SEQUENCE [LARGE SCALE GENOMIC DNA]</scope>
    <source>
        <strain evidence="2 3">DSM 15436</strain>
    </source>
</reference>
<feature type="transmembrane region" description="Helical" evidence="1">
    <location>
        <begin position="76"/>
        <end position="95"/>
    </location>
</feature>
<comment type="caution">
    <text evidence="2">The sequence shown here is derived from an EMBL/GenBank/DDBJ whole genome shotgun (WGS) entry which is preliminary data.</text>
</comment>
<sequence length="235" mass="25716">MDNFSTTPPKNRLYDVIAIAFVSLLLLSNIAATKLIGVDLGFTTLIFDGGAILFPMTYILGDVLSEVYGLKKARRAILLGFFYSILASLVFLLVAAAPPASAYEHQAAFEAVLGFVPRIVAASLLAYFVGQLLNSWVLVTIKRKWGEKHLWARLLGSTLVGEFADTLIFCTVAFYGELTGADFLNYLILGYVYKVTVEIVMLPITYPTIHLVKRIEGIKGSTILEATPVAEKADN</sequence>
<comment type="function">
    <text evidence="1">Involved in the import of queuosine (Q) precursors, required for Q precursor salvage.</text>
</comment>
<evidence type="ECO:0000256" key="1">
    <source>
        <dbReference type="HAMAP-Rule" id="MF_02088"/>
    </source>
</evidence>
<name>C0VZA0_9ACTO</name>
<evidence type="ECO:0000313" key="3">
    <source>
        <dbReference type="Proteomes" id="UP000010301"/>
    </source>
</evidence>
<dbReference type="eggNOG" id="COG1738">
    <property type="taxonomic scope" value="Bacteria"/>
</dbReference>
<keyword evidence="3" id="KW-1185">Reference proteome</keyword>
<feature type="transmembrane region" description="Helical" evidence="1">
    <location>
        <begin position="188"/>
        <end position="209"/>
    </location>
</feature>
<keyword evidence="1" id="KW-1133">Transmembrane helix</keyword>
<gene>
    <name evidence="2" type="ORF">HMPREF0044_0490</name>
</gene>
<dbReference type="EMBL" id="ACFG01000006">
    <property type="protein sequence ID" value="EEH64201.1"/>
    <property type="molecule type" value="Genomic_DNA"/>
</dbReference>
<dbReference type="GO" id="GO:0022857">
    <property type="term" value="F:transmembrane transporter activity"/>
    <property type="evidence" value="ECO:0007669"/>
    <property type="project" value="UniProtKB-UniRule"/>
</dbReference>
<accession>C0VZA0</accession>
<dbReference type="HAMAP" id="MF_02088">
    <property type="entry name" value="Q_prec_transport"/>
    <property type="match status" value="1"/>
</dbReference>
<dbReference type="HOGENOM" id="CLU_075503_1_0_11"/>
<evidence type="ECO:0000313" key="2">
    <source>
        <dbReference type="EMBL" id="EEH64201.1"/>
    </source>
</evidence>